<proteinExistence type="inferred from homology"/>
<reference evidence="4" key="1">
    <citation type="submission" date="2020-05" db="EMBL/GenBank/DDBJ databases">
        <authorList>
            <person name="Chiriac C."/>
            <person name="Salcher M."/>
            <person name="Ghai R."/>
            <person name="Kavagutti S V."/>
        </authorList>
    </citation>
    <scope>NUCLEOTIDE SEQUENCE</scope>
</reference>
<dbReference type="PANTHER" id="PTHR33744">
    <property type="entry name" value="CARBOHYDRATE DIACID REGULATOR"/>
    <property type="match status" value="1"/>
</dbReference>
<dbReference type="AlphaFoldDB" id="A0A6J6IMN8"/>
<dbReference type="InterPro" id="IPR051448">
    <property type="entry name" value="CdaR-like_regulators"/>
</dbReference>
<evidence type="ECO:0000313" key="4">
    <source>
        <dbReference type="EMBL" id="CAB4625822.1"/>
    </source>
</evidence>
<sequence length="387" mass="41243">MASPDTSATTAERLTRASGQLATAAVDRMDRQLPWFATMDAQERAWVGTIAQDGIAAFVKWYAHPDETAHISANVFGSAPKDLARAITLRQTVELVRTTIDAVEAQVSELAAPGDETELREAVLRYGREIAFASAQVYAQAAEARGAWDARLEALVVDAILRGEVDAEVRSRAAALAWHNRGDVAVIVGLARSADPETIVEDIRRSARSLRLEVLAGVHGDQVIAVLGGVHEPLAAAQSLVDQFAPGPVVVGPLVPDLFSATASASEALSGFNAVSAWPQAPRPVASDDLLPERALAGDAVAKQLLIEEVALPLTGHVLETVWAFLETGSIEGAARQLFIHTNTVRYRLRKATELSGVVVTSPRGAHTLRIALSLSTLNDNPAKEMR</sequence>
<accession>A0A6J6IMN8</accession>
<dbReference type="InterPro" id="IPR041522">
    <property type="entry name" value="CdaR_GGDEF"/>
</dbReference>
<dbReference type="PANTHER" id="PTHR33744:SF7">
    <property type="entry name" value="PUCR FAMILY TRANSCRIPTIONAL REGULATOR"/>
    <property type="match status" value="1"/>
</dbReference>
<feature type="domain" description="CdaR GGDEF-like" evidence="3">
    <location>
        <begin position="163"/>
        <end position="270"/>
    </location>
</feature>
<dbReference type="InterPro" id="IPR025736">
    <property type="entry name" value="PucR_C-HTH_dom"/>
</dbReference>
<feature type="domain" description="PucR C-terminal helix-turn-helix" evidence="2">
    <location>
        <begin position="319"/>
        <end position="374"/>
    </location>
</feature>
<gene>
    <name evidence="4" type="ORF">UFOPK1939_00920</name>
</gene>
<dbReference type="Pfam" id="PF13556">
    <property type="entry name" value="HTH_30"/>
    <property type="match status" value="1"/>
</dbReference>
<protein>
    <submittedName>
        <fullName evidence="4">Unannotated protein</fullName>
    </submittedName>
</protein>
<dbReference type="Pfam" id="PF17853">
    <property type="entry name" value="GGDEF_2"/>
    <property type="match status" value="1"/>
</dbReference>
<dbReference type="InterPro" id="IPR042070">
    <property type="entry name" value="PucR_C-HTH_sf"/>
</dbReference>
<organism evidence="4">
    <name type="scientific">freshwater metagenome</name>
    <dbReference type="NCBI Taxonomy" id="449393"/>
    <lineage>
        <taxon>unclassified sequences</taxon>
        <taxon>metagenomes</taxon>
        <taxon>ecological metagenomes</taxon>
    </lineage>
</organism>
<dbReference type="Gene3D" id="1.10.10.2840">
    <property type="entry name" value="PucR C-terminal helix-turn-helix domain"/>
    <property type="match status" value="1"/>
</dbReference>
<evidence type="ECO:0000259" key="3">
    <source>
        <dbReference type="Pfam" id="PF17853"/>
    </source>
</evidence>
<dbReference type="EMBL" id="CAEZVF010000148">
    <property type="protein sequence ID" value="CAB4625822.1"/>
    <property type="molecule type" value="Genomic_DNA"/>
</dbReference>
<name>A0A6J6IMN8_9ZZZZ</name>
<comment type="similarity">
    <text evidence="1">Belongs to the CdaR family.</text>
</comment>
<evidence type="ECO:0000256" key="1">
    <source>
        <dbReference type="ARBA" id="ARBA00006754"/>
    </source>
</evidence>
<evidence type="ECO:0000259" key="2">
    <source>
        <dbReference type="Pfam" id="PF13556"/>
    </source>
</evidence>